<comment type="subcellular location">
    <subcellularLocation>
        <location evidence="1">Cell membrane</location>
        <topology evidence="1">Multi-pass membrane protein</topology>
    </subcellularLocation>
</comment>
<reference evidence="9 10" key="1">
    <citation type="submission" date="2010-08" db="EMBL/GenBank/DDBJ databases">
        <authorList>
            <person name="Weinstock G."/>
            <person name="Sodergren E."/>
            <person name="Clifton S."/>
            <person name="Fulton L."/>
            <person name="Fulton B."/>
            <person name="Courtney L."/>
            <person name="Fronick C."/>
            <person name="Harrison M."/>
            <person name="Strong C."/>
            <person name="Farmer C."/>
            <person name="Delahaunty K."/>
            <person name="Markovic C."/>
            <person name="Hall O."/>
            <person name="Minx P."/>
            <person name="Tomlinson C."/>
            <person name="Mitreva M."/>
            <person name="Hou S."/>
            <person name="Chen J."/>
            <person name="Wollam A."/>
            <person name="Pepin K.H."/>
            <person name="Johnson M."/>
            <person name="Bhonagiri V."/>
            <person name="Zhang X."/>
            <person name="Suruliraj S."/>
            <person name="Warren W."/>
            <person name="Chinwalla A."/>
            <person name="Mardis E.R."/>
            <person name="Wilson R.K."/>
        </authorList>
    </citation>
    <scope>NUCLEOTIDE SEQUENCE [LARGE SCALE GENOMIC DNA]</scope>
    <source>
        <strain evidence="9 10">F0399</strain>
    </source>
</reference>
<dbReference type="InterPro" id="IPR037294">
    <property type="entry name" value="ABC_BtuC-like"/>
</dbReference>
<feature type="transmembrane region" description="Helical" evidence="8">
    <location>
        <begin position="7"/>
        <end position="26"/>
    </location>
</feature>
<dbReference type="GO" id="GO:0005886">
    <property type="term" value="C:plasma membrane"/>
    <property type="evidence" value="ECO:0007669"/>
    <property type="project" value="UniProtKB-SubCell"/>
</dbReference>
<feature type="transmembrane region" description="Helical" evidence="8">
    <location>
        <begin position="65"/>
        <end position="83"/>
    </location>
</feature>
<evidence type="ECO:0000256" key="8">
    <source>
        <dbReference type="SAM" id="Phobius"/>
    </source>
</evidence>
<sequence>MQKSNRLLWLSLIGGLIAVFFLSLAAGRYPLWPDEVAEILMNALGGAPGEDMASTVVLELRLPRTLLAMLVGAGLSLSGAVYQGIFRNPLVSPDVLGVSSGAGFGAVLGILLWGTGGGTSLLAFLCGAASVWLAYYFSKSRGSVSMMSLVLSGIIISSIFSALISLVKYAADPYDKLPAITYWLMGSFSKADFDKLEIIGLPMIAAGALLLAMRWRINILSLGEEEARSLGIDPARLRNIAIVAATVITALSVTSCGIVGWVGLVIPHMCRRMVGVDHQRLLPATCFVGAIFLALVDICARSLLAAELPIGILTALLGAPFFAVLLKRTREKMGDWS</sequence>
<evidence type="ECO:0000313" key="9">
    <source>
        <dbReference type="EMBL" id="EFW30371.1"/>
    </source>
</evidence>
<gene>
    <name evidence="9" type="ORF">HMPREF9555_00459</name>
</gene>
<feature type="transmembrane region" description="Helical" evidence="8">
    <location>
        <begin position="120"/>
        <end position="137"/>
    </location>
</feature>
<dbReference type="SUPFAM" id="SSF81345">
    <property type="entry name" value="ABC transporter involved in vitamin B12 uptake, BtuC"/>
    <property type="match status" value="1"/>
</dbReference>
<dbReference type="GO" id="GO:0033214">
    <property type="term" value="P:siderophore-iron import into cell"/>
    <property type="evidence" value="ECO:0007669"/>
    <property type="project" value="TreeGrafter"/>
</dbReference>
<feature type="transmembrane region" description="Helical" evidence="8">
    <location>
        <begin position="281"/>
        <end position="300"/>
    </location>
</feature>
<dbReference type="AlphaFoldDB" id="E7N0F9"/>
<evidence type="ECO:0000256" key="4">
    <source>
        <dbReference type="ARBA" id="ARBA00022475"/>
    </source>
</evidence>
<evidence type="ECO:0000256" key="6">
    <source>
        <dbReference type="ARBA" id="ARBA00022989"/>
    </source>
</evidence>
<keyword evidence="5 8" id="KW-0812">Transmembrane</keyword>
<dbReference type="STRING" id="749551.HMPREF9555_00459"/>
<comment type="similarity">
    <text evidence="2">Belongs to the binding-protein-dependent transport system permease family. FecCD subfamily.</text>
</comment>
<keyword evidence="7 8" id="KW-0472">Membrane</keyword>
<feature type="transmembrane region" description="Helical" evidence="8">
    <location>
        <begin position="149"/>
        <end position="171"/>
    </location>
</feature>
<dbReference type="FunFam" id="1.10.3470.10:FF:000001">
    <property type="entry name" value="Vitamin B12 ABC transporter permease BtuC"/>
    <property type="match status" value="1"/>
</dbReference>
<dbReference type="Pfam" id="PF01032">
    <property type="entry name" value="FecCD"/>
    <property type="match status" value="1"/>
</dbReference>
<name>E7N0F9_9FIRM</name>
<evidence type="ECO:0000256" key="2">
    <source>
        <dbReference type="ARBA" id="ARBA00007935"/>
    </source>
</evidence>
<evidence type="ECO:0000313" key="10">
    <source>
        <dbReference type="Proteomes" id="UP000004633"/>
    </source>
</evidence>
<dbReference type="PANTHER" id="PTHR30472">
    <property type="entry name" value="FERRIC ENTEROBACTIN TRANSPORT SYSTEM PERMEASE PROTEIN"/>
    <property type="match status" value="1"/>
</dbReference>
<keyword evidence="10" id="KW-1185">Reference proteome</keyword>
<evidence type="ECO:0000256" key="7">
    <source>
        <dbReference type="ARBA" id="ARBA00023136"/>
    </source>
</evidence>
<dbReference type="Gene3D" id="1.10.3470.10">
    <property type="entry name" value="ABC transporter involved in vitamin B12 uptake, BtuC"/>
    <property type="match status" value="1"/>
</dbReference>
<dbReference type="Proteomes" id="UP000004633">
    <property type="component" value="Unassembled WGS sequence"/>
</dbReference>
<keyword evidence="4" id="KW-1003">Cell membrane</keyword>
<dbReference type="HOGENOM" id="CLU_013016_0_2_9"/>
<dbReference type="EMBL" id="AECV01000003">
    <property type="protein sequence ID" value="EFW30371.1"/>
    <property type="molecule type" value="Genomic_DNA"/>
</dbReference>
<dbReference type="GO" id="GO:0022857">
    <property type="term" value="F:transmembrane transporter activity"/>
    <property type="evidence" value="ECO:0007669"/>
    <property type="project" value="InterPro"/>
</dbReference>
<protein>
    <submittedName>
        <fullName evidence="9">Iron chelate uptake ABC transporter, FeCT family, permease protein</fullName>
    </submittedName>
</protein>
<comment type="caution">
    <text evidence="9">The sequence shown here is derived from an EMBL/GenBank/DDBJ whole genome shotgun (WGS) entry which is preliminary data.</text>
</comment>
<dbReference type="RefSeq" id="WP_009372021.1">
    <property type="nucleotide sequence ID" value="NZ_GL638129.1"/>
</dbReference>
<feature type="transmembrane region" description="Helical" evidence="8">
    <location>
        <begin position="95"/>
        <end position="114"/>
    </location>
</feature>
<dbReference type="PANTHER" id="PTHR30472:SF70">
    <property type="entry name" value="MOLYBDATE IMPORT SYSTEM PERMEASE PROTEIN MOLB"/>
    <property type="match status" value="1"/>
</dbReference>
<keyword evidence="3" id="KW-0813">Transport</keyword>
<organism evidence="9 10">
    <name type="scientific">Selenomonas artemidis F0399</name>
    <dbReference type="NCBI Taxonomy" id="749551"/>
    <lineage>
        <taxon>Bacteria</taxon>
        <taxon>Bacillati</taxon>
        <taxon>Bacillota</taxon>
        <taxon>Negativicutes</taxon>
        <taxon>Selenomonadales</taxon>
        <taxon>Selenomonadaceae</taxon>
        <taxon>Selenomonas</taxon>
    </lineage>
</organism>
<evidence type="ECO:0000256" key="1">
    <source>
        <dbReference type="ARBA" id="ARBA00004651"/>
    </source>
</evidence>
<feature type="transmembrane region" description="Helical" evidence="8">
    <location>
        <begin position="237"/>
        <end position="261"/>
    </location>
</feature>
<proteinExistence type="inferred from homology"/>
<keyword evidence="6 8" id="KW-1133">Transmembrane helix</keyword>
<feature type="transmembrane region" description="Helical" evidence="8">
    <location>
        <begin position="198"/>
        <end position="217"/>
    </location>
</feature>
<dbReference type="CDD" id="cd06550">
    <property type="entry name" value="TM_ABC_iron-siderophores_like"/>
    <property type="match status" value="1"/>
</dbReference>
<accession>E7N0F9</accession>
<evidence type="ECO:0000256" key="5">
    <source>
        <dbReference type="ARBA" id="ARBA00022692"/>
    </source>
</evidence>
<dbReference type="InterPro" id="IPR000522">
    <property type="entry name" value="ABC_transptr_permease_BtuC"/>
</dbReference>
<evidence type="ECO:0000256" key="3">
    <source>
        <dbReference type="ARBA" id="ARBA00022448"/>
    </source>
</evidence>
<feature type="transmembrane region" description="Helical" evidence="8">
    <location>
        <begin position="307"/>
        <end position="326"/>
    </location>
</feature>